<evidence type="ECO:0000256" key="2">
    <source>
        <dbReference type="SAM" id="Phobius"/>
    </source>
</evidence>
<keyword evidence="6" id="KW-1185">Reference proteome</keyword>
<feature type="chain" id="PRO_5040491826" description="DUF1664 domain-containing protein" evidence="3">
    <location>
        <begin position="23"/>
        <end position="362"/>
    </location>
</feature>
<feature type="domain" description="DUF1664" evidence="4">
    <location>
        <begin position="95"/>
        <end position="214"/>
    </location>
</feature>
<feature type="region of interest" description="Disordered" evidence="1">
    <location>
        <begin position="258"/>
        <end position="289"/>
    </location>
</feature>
<comment type="caution">
    <text evidence="5">The sequence shown here is derived from an EMBL/GenBank/DDBJ whole genome shotgun (WGS) entry which is preliminary data.</text>
</comment>
<feature type="compositionally biased region" description="Low complexity" evidence="1">
    <location>
        <begin position="271"/>
        <end position="285"/>
    </location>
</feature>
<proteinExistence type="predicted"/>
<keyword evidence="3" id="KW-0732">Signal</keyword>
<keyword evidence="2" id="KW-1133">Transmembrane helix</keyword>
<gene>
    <name evidence="5" type="ORF">NE237_006616</name>
</gene>
<evidence type="ECO:0000256" key="1">
    <source>
        <dbReference type="SAM" id="MobiDB-lite"/>
    </source>
</evidence>
<dbReference type="PANTHER" id="PTHR47289">
    <property type="entry name" value="TRANSCRIPTION FACTOR, PUTATIVE (DUF1664)-RELATED"/>
    <property type="match status" value="1"/>
</dbReference>
<name>A0A9Q0KMV1_9MAGN</name>
<dbReference type="OrthoDB" id="544175at2759"/>
<dbReference type="EMBL" id="JAMYWD010000004">
    <property type="protein sequence ID" value="KAJ4973442.1"/>
    <property type="molecule type" value="Genomic_DNA"/>
</dbReference>
<dbReference type="AlphaFoldDB" id="A0A9Q0KMV1"/>
<dbReference type="Pfam" id="PF07889">
    <property type="entry name" value="DUF1664"/>
    <property type="match status" value="1"/>
</dbReference>
<evidence type="ECO:0000313" key="6">
    <source>
        <dbReference type="Proteomes" id="UP001141806"/>
    </source>
</evidence>
<dbReference type="PANTHER" id="PTHR47289:SF2">
    <property type="entry name" value="TRANSCRIPTION FACTOR, PUTATIVE (DUF1664)-RELATED"/>
    <property type="match status" value="1"/>
</dbReference>
<keyword evidence="2" id="KW-0812">Transmembrane</keyword>
<sequence>MALPIGKLTILVGAGLLGSVLVKDGRMSNVSDFLSGAFKIVVKQIQRDDSSPSAKTKPPNDALLAQVNSLRQELQLLASNRSVMIITGNRAGAGTYGVPVVIVVVLGYGYIWWKGWKLSDLMFATRRSLSEACTTVANQLDQVSSSISQVKRFLSSRIDRVDCRLDECVEITALTKEEISKVRGDTELIGIDVETVHRAVQTLETRIVQISGKQDLTNEGLKKLCTVAWELEQNRMPERIQASPSSSSRPALELPQITPTSRMSSLPPRVLSLEPPTPSASTEPPKVSRPLRKAVLASGLKELNGMTNATVEASNCPDVNNGIKDSKDVNQTESMSSRRNGWRVPGLNGYILTRTRSATYSK</sequence>
<keyword evidence="2" id="KW-0472">Membrane</keyword>
<feature type="region of interest" description="Disordered" evidence="1">
    <location>
        <begin position="317"/>
        <end position="340"/>
    </location>
</feature>
<evidence type="ECO:0000256" key="3">
    <source>
        <dbReference type="SAM" id="SignalP"/>
    </source>
</evidence>
<evidence type="ECO:0000259" key="4">
    <source>
        <dbReference type="Pfam" id="PF07889"/>
    </source>
</evidence>
<reference evidence="5" key="1">
    <citation type="journal article" date="2023" name="Plant J.">
        <title>The genome of the king protea, Protea cynaroides.</title>
        <authorList>
            <person name="Chang J."/>
            <person name="Duong T.A."/>
            <person name="Schoeman C."/>
            <person name="Ma X."/>
            <person name="Roodt D."/>
            <person name="Barker N."/>
            <person name="Li Z."/>
            <person name="Van de Peer Y."/>
            <person name="Mizrachi E."/>
        </authorList>
    </citation>
    <scope>NUCLEOTIDE SEQUENCE</scope>
    <source>
        <tissue evidence="5">Young leaves</tissue>
    </source>
</reference>
<accession>A0A9Q0KMV1</accession>
<dbReference type="InterPro" id="IPR012458">
    <property type="entry name" value="DUF1664"/>
</dbReference>
<dbReference type="Proteomes" id="UP001141806">
    <property type="component" value="Unassembled WGS sequence"/>
</dbReference>
<protein>
    <recommendedName>
        <fullName evidence="4">DUF1664 domain-containing protein</fullName>
    </recommendedName>
</protein>
<feature type="signal peptide" evidence="3">
    <location>
        <begin position="1"/>
        <end position="22"/>
    </location>
</feature>
<organism evidence="5 6">
    <name type="scientific">Protea cynaroides</name>
    <dbReference type="NCBI Taxonomy" id="273540"/>
    <lineage>
        <taxon>Eukaryota</taxon>
        <taxon>Viridiplantae</taxon>
        <taxon>Streptophyta</taxon>
        <taxon>Embryophyta</taxon>
        <taxon>Tracheophyta</taxon>
        <taxon>Spermatophyta</taxon>
        <taxon>Magnoliopsida</taxon>
        <taxon>Proteales</taxon>
        <taxon>Proteaceae</taxon>
        <taxon>Protea</taxon>
    </lineage>
</organism>
<feature type="transmembrane region" description="Helical" evidence="2">
    <location>
        <begin position="93"/>
        <end position="113"/>
    </location>
</feature>
<evidence type="ECO:0000313" key="5">
    <source>
        <dbReference type="EMBL" id="KAJ4973442.1"/>
    </source>
</evidence>